<dbReference type="GO" id="GO:0007417">
    <property type="term" value="P:central nervous system development"/>
    <property type="evidence" value="ECO:0007669"/>
    <property type="project" value="TreeGrafter"/>
</dbReference>
<dbReference type="Gene3D" id="3.10.100.10">
    <property type="entry name" value="Mannose-Binding Protein A, subunit A"/>
    <property type="match status" value="2"/>
</dbReference>
<dbReference type="GO" id="GO:0001501">
    <property type="term" value="P:skeletal system development"/>
    <property type="evidence" value="ECO:0007669"/>
    <property type="project" value="TreeGrafter"/>
</dbReference>
<dbReference type="PANTHER" id="PTHR22804">
    <property type="entry name" value="AGGRECAN/VERSICAN PROTEOGLYCAN"/>
    <property type="match status" value="1"/>
</dbReference>
<dbReference type="EMBL" id="JAAGNN010000003">
    <property type="protein sequence ID" value="KAF4091046.1"/>
    <property type="molecule type" value="Genomic_DNA"/>
</dbReference>
<comment type="caution">
    <text evidence="9">Lacks conserved residue(s) required for the propagation of feature annotation.</text>
</comment>
<organism evidence="12 13">
    <name type="scientific">Ameiurus melas</name>
    <name type="common">Black bullhead</name>
    <name type="synonym">Silurus melas</name>
    <dbReference type="NCBI Taxonomy" id="219545"/>
    <lineage>
        <taxon>Eukaryota</taxon>
        <taxon>Metazoa</taxon>
        <taxon>Chordata</taxon>
        <taxon>Craniata</taxon>
        <taxon>Vertebrata</taxon>
        <taxon>Euteleostomi</taxon>
        <taxon>Actinopterygii</taxon>
        <taxon>Neopterygii</taxon>
        <taxon>Teleostei</taxon>
        <taxon>Ostariophysi</taxon>
        <taxon>Siluriformes</taxon>
        <taxon>Ictaluridae</taxon>
        <taxon>Ameiurus</taxon>
    </lineage>
</organism>
<evidence type="ECO:0000256" key="1">
    <source>
        <dbReference type="ARBA" id="ARBA00004498"/>
    </source>
</evidence>
<evidence type="ECO:0000259" key="11">
    <source>
        <dbReference type="PROSITE" id="PS50963"/>
    </source>
</evidence>
<dbReference type="SMART" id="SM00406">
    <property type="entry name" value="IGv"/>
    <property type="match status" value="1"/>
</dbReference>
<dbReference type="InterPro" id="IPR036179">
    <property type="entry name" value="Ig-like_dom_sf"/>
</dbReference>
<dbReference type="SUPFAM" id="SSF56436">
    <property type="entry name" value="C-type lectin-like"/>
    <property type="match status" value="2"/>
</dbReference>
<gene>
    <name evidence="12" type="ORF">AMELA_G00032590</name>
</gene>
<evidence type="ECO:0000256" key="5">
    <source>
        <dbReference type="ARBA" id="ARBA00023157"/>
    </source>
</evidence>
<keyword evidence="2" id="KW-0964">Secreted</keyword>
<dbReference type="Pfam" id="PF00193">
    <property type="entry name" value="Xlink"/>
    <property type="match status" value="2"/>
</dbReference>
<evidence type="ECO:0000256" key="8">
    <source>
        <dbReference type="ARBA" id="ARBA00038272"/>
    </source>
</evidence>
<dbReference type="PROSITE" id="PS50963">
    <property type="entry name" value="LINK_2"/>
    <property type="match status" value="2"/>
</dbReference>
<dbReference type="SMART" id="SM00445">
    <property type="entry name" value="LINK"/>
    <property type="match status" value="2"/>
</dbReference>
<proteinExistence type="inferred from homology"/>
<dbReference type="GO" id="GO:0002052">
    <property type="term" value="P:positive regulation of neuroblast proliferation"/>
    <property type="evidence" value="ECO:0007669"/>
    <property type="project" value="TreeGrafter"/>
</dbReference>
<keyword evidence="4" id="KW-0677">Repeat</keyword>
<dbReference type="InterPro" id="IPR050691">
    <property type="entry name" value="Hyaluronan_bind_Proteoglycan"/>
</dbReference>
<dbReference type="InterPro" id="IPR000538">
    <property type="entry name" value="Link_dom"/>
</dbReference>
<evidence type="ECO:0000313" key="12">
    <source>
        <dbReference type="EMBL" id="KAF4091046.1"/>
    </source>
</evidence>
<keyword evidence="6" id="KW-0373">Hyaluronic acid</keyword>
<comment type="similarity">
    <text evidence="8">Belongs to the HAPLN family.</text>
</comment>
<reference evidence="12 13" key="1">
    <citation type="submission" date="2020-02" db="EMBL/GenBank/DDBJ databases">
        <title>A chromosome-scale genome assembly of the black bullhead catfish (Ameiurus melas).</title>
        <authorList>
            <person name="Wen M."/>
            <person name="Zham M."/>
            <person name="Cabau C."/>
            <person name="Klopp C."/>
            <person name="Donnadieu C."/>
            <person name="Roques C."/>
            <person name="Bouchez O."/>
            <person name="Lampietro C."/>
            <person name="Jouanno E."/>
            <person name="Herpin A."/>
            <person name="Louis A."/>
            <person name="Berthelot C."/>
            <person name="Parey E."/>
            <person name="Roest-Crollius H."/>
            <person name="Braasch I."/>
            <person name="Postlethwait J."/>
            <person name="Robinson-Rechavi M."/>
            <person name="Echchiki A."/>
            <person name="Begum T."/>
            <person name="Montfort J."/>
            <person name="Schartl M."/>
            <person name="Bobe J."/>
            <person name="Guiguen Y."/>
        </authorList>
    </citation>
    <scope>NUCLEOTIDE SEQUENCE [LARGE SCALE GENOMIC DNA]</scope>
    <source>
        <strain evidence="12">M_S1</strain>
        <tissue evidence="12">Blood</tissue>
    </source>
</reference>
<dbReference type="InterPro" id="IPR003599">
    <property type="entry name" value="Ig_sub"/>
</dbReference>
<dbReference type="CDD" id="cd05877">
    <property type="entry name" value="Ig_LP_like"/>
    <property type="match status" value="1"/>
</dbReference>
<evidence type="ECO:0000259" key="10">
    <source>
        <dbReference type="PROSITE" id="PS50835"/>
    </source>
</evidence>
<evidence type="ECO:0000256" key="7">
    <source>
        <dbReference type="ARBA" id="ARBA00023319"/>
    </source>
</evidence>
<dbReference type="PROSITE" id="PS01241">
    <property type="entry name" value="LINK_1"/>
    <property type="match status" value="1"/>
</dbReference>
<dbReference type="AlphaFoldDB" id="A0A7J6B7X1"/>
<name>A0A7J6B7X1_AMEME</name>
<accession>A0A7J6B7X1</accession>
<evidence type="ECO:0000313" key="13">
    <source>
        <dbReference type="Proteomes" id="UP000593565"/>
    </source>
</evidence>
<evidence type="ECO:0000256" key="4">
    <source>
        <dbReference type="ARBA" id="ARBA00022737"/>
    </source>
</evidence>
<dbReference type="GO" id="GO:0005540">
    <property type="term" value="F:hyaluronic acid binding"/>
    <property type="evidence" value="ECO:0007669"/>
    <property type="project" value="UniProtKB-KW"/>
</dbReference>
<feature type="domain" description="Link" evidence="11">
    <location>
        <begin position="345"/>
        <end position="436"/>
    </location>
</feature>
<dbReference type="GO" id="GO:0072534">
    <property type="term" value="C:perineuronal net"/>
    <property type="evidence" value="ECO:0007669"/>
    <property type="project" value="TreeGrafter"/>
</dbReference>
<keyword evidence="13" id="KW-1185">Reference proteome</keyword>
<feature type="domain" description="Ig-like" evidence="10">
    <location>
        <begin position="142"/>
        <end position="239"/>
    </location>
</feature>
<dbReference type="CDD" id="cd03518">
    <property type="entry name" value="Link_domain_HAPLN_module_1"/>
    <property type="match status" value="1"/>
</dbReference>
<dbReference type="InterPro" id="IPR013783">
    <property type="entry name" value="Ig-like_fold"/>
</dbReference>
<keyword evidence="5 9" id="KW-1015">Disulfide bond</keyword>
<feature type="disulfide bond" evidence="9">
    <location>
        <begin position="365"/>
        <end position="434"/>
    </location>
</feature>
<dbReference type="FunFam" id="3.10.100.10:FF:000002">
    <property type="entry name" value="Hyaluronan proteoglycan link protein 1"/>
    <property type="match status" value="1"/>
</dbReference>
<comment type="caution">
    <text evidence="12">The sequence shown here is derived from an EMBL/GenBank/DDBJ whole genome shotgun (WGS) entry which is preliminary data.</text>
</comment>
<dbReference type="Proteomes" id="UP000593565">
    <property type="component" value="Unassembled WGS sequence"/>
</dbReference>
<dbReference type="GO" id="GO:0007155">
    <property type="term" value="P:cell adhesion"/>
    <property type="evidence" value="ECO:0007669"/>
    <property type="project" value="InterPro"/>
</dbReference>
<dbReference type="PANTHER" id="PTHR22804:SF40">
    <property type="entry name" value="HYALURONAN AND PROTEOGLYCAN LINK PROTEIN 3"/>
    <property type="match status" value="1"/>
</dbReference>
<dbReference type="InterPro" id="IPR007110">
    <property type="entry name" value="Ig-like_dom"/>
</dbReference>
<evidence type="ECO:0000256" key="2">
    <source>
        <dbReference type="ARBA" id="ARBA00022525"/>
    </source>
</evidence>
<dbReference type="PRINTS" id="PR01265">
    <property type="entry name" value="LINKMODULE"/>
</dbReference>
<evidence type="ECO:0008006" key="14">
    <source>
        <dbReference type="Google" id="ProtNLM"/>
    </source>
</evidence>
<dbReference type="CDD" id="cd03519">
    <property type="entry name" value="Link_domain_HAPLN_module_2"/>
    <property type="match status" value="1"/>
</dbReference>
<feature type="domain" description="Link" evidence="11">
    <location>
        <begin position="245"/>
        <end position="340"/>
    </location>
</feature>
<keyword evidence="7" id="KW-0393">Immunoglobulin domain</keyword>
<feature type="disulfide bond" evidence="9">
    <location>
        <begin position="291"/>
        <end position="312"/>
    </location>
</feature>
<dbReference type="InterPro" id="IPR016186">
    <property type="entry name" value="C-type_lectin-like/link_sf"/>
</dbReference>
<dbReference type="Gene3D" id="2.60.40.10">
    <property type="entry name" value="Immunoglobulins"/>
    <property type="match status" value="1"/>
</dbReference>
<keyword evidence="3" id="KW-0272">Extracellular matrix</keyword>
<protein>
    <recommendedName>
        <fullName evidence="14">Hyaluronan and proteoglycan link protein 3</fullName>
    </recommendedName>
</protein>
<dbReference type="InterPro" id="IPR013106">
    <property type="entry name" value="Ig_V-set"/>
</dbReference>
<dbReference type="SUPFAM" id="SSF48726">
    <property type="entry name" value="Immunoglobulin"/>
    <property type="match status" value="1"/>
</dbReference>
<evidence type="ECO:0000256" key="9">
    <source>
        <dbReference type="PROSITE-ProRule" id="PRU00323"/>
    </source>
</evidence>
<evidence type="ECO:0000256" key="6">
    <source>
        <dbReference type="ARBA" id="ARBA00023290"/>
    </source>
</evidence>
<sequence>MFGNVKSEVSEYIKARGSSSNVASNDLLSYVSSFICLLSILSPQRNLSISKSLFKAIYRNSGKYNQRTQMGGFPRGLFQMAKVHTLLVFTLQVLYSCHADFTFSSGFFYQDILNGSGNGEIHFNGIKLQVEAQPHAVFAVRGSNVTLPCQFWYEPPLISPRRVRVKWSLLLHSGDEASNVLVSIGHRQRSFGAFKDRVHLQKDVQGDISLIITNVSLQDSGQYRCEVIDGLEDESATVNLGFRGVVFPYQPHHGRYNLAFKEAQKACNDQDAAVATFNQLFAAWQGGLDWCNAGWLADGTVQYPIVQPRQPCGGLDLAPGLRSYGARHKHRNRYDVFCFTSTVMGQVYFLQHPQKFNFTMAVQACIDDGAQIAKVGQLFAAWKFSELDQCDAGWLADGSLRYPISNPRPNCGPLKSGVRSFGFPLPYHRHGVYCYKSR</sequence>
<dbReference type="SMART" id="SM00409">
    <property type="entry name" value="IG"/>
    <property type="match status" value="1"/>
</dbReference>
<feature type="disulfide bond" evidence="9">
    <location>
        <begin position="390"/>
        <end position="411"/>
    </location>
</feature>
<dbReference type="GO" id="GO:0045202">
    <property type="term" value="C:synapse"/>
    <property type="evidence" value="ECO:0007669"/>
    <property type="project" value="TreeGrafter"/>
</dbReference>
<dbReference type="Pfam" id="PF07686">
    <property type="entry name" value="V-set"/>
    <property type="match status" value="1"/>
</dbReference>
<evidence type="ECO:0000256" key="3">
    <source>
        <dbReference type="ARBA" id="ARBA00022530"/>
    </source>
</evidence>
<comment type="subcellular location">
    <subcellularLocation>
        <location evidence="1">Secreted</location>
        <location evidence="1">Extracellular space</location>
        <location evidence="1">Extracellular matrix</location>
    </subcellularLocation>
</comment>
<dbReference type="InterPro" id="IPR016187">
    <property type="entry name" value="CTDL_fold"/>
</dbReference>
<dbReference type="PROSITE" id="PS50835">
    <property type="entry name" value="IG_LIKE"/>
    <property type="match status" value="1"/>
</dbReference>
<dbReference type="GO" id="GO:0010001">
    <property type="term" value="P:glial cell differentiation"/>
    <property type="evidence" value="ECO:0007669"/>
    <property type="project" value="TreeGrafter"/>
</dbReference>
<dbReference type="GO" id="GO:0005615">
    <property type="term" value="C:extracellular space"/>
    <property type="evidence" value="ECO:0007669"/>
    <property type="project" value="TreeGrafter"/>
</dbReference>
<dbReference type="FunFam" id="3.10.100.10:FF:000001">
    <property type="entry name" value="Hyaluronan proteoglycan link protein 1"/>
    <property type="match status" value="1"/>
</dbReference>